<dbReference type="AlphaFoldDB" id="A0A9Q8WLT4"/>
<dbReference type="EMBL" id="CP019479">
    <property type="protein sequence ID" value="UQC88059.1"/>
    <property type="molecule type" value="Genomic_DNA"/>
</dbReference>
<name>A0A9Q8WLT4_9PEZI</name>
<feature type="compositionally biased region" description="Polar residues" evidence="1">
    <location>
        <begin position="90"/>
        <end position="101"/>
    </location>
</feature>
<gene>
    <name evidence="2" type="ORF">CLUP02_13581</name>
</gene>
<organism evidence="2 3">
    <name type="scientific">Colletotrichum lupini</name>
    <dbReference type="NCBI Taxonomy" id="145971"/>
    <lineage>
        <taxon>Eukaryota</taxon>
        <taxon>Fungi</taxon>
        <taxon>Dikarya</taxon>
        <taxon>Ascomycota</taxon>
        <taxon>Pezizomycotina</taxon>
        <taxon>Sordariomycetes</taxon>
        <taxon>Hypocreomycetidae</taxon>
        <taxon>Glomerellales</taxon>
        <taxon>Glomerellaceae</taxon>
        <taxon>Colletotrichum</taxon>
        <taxon>Colletotrichum acutatum species complex</taxon>
    </lineage>
</organism>
<feature type="region of interest" description="Disordered" evidence="1">
    <location>
        <begin position="79"/>
        <end position="109"/>
    </location>
</feature>
<accession>A0A9Q8WLT4</accession>
<evidence type="ECO:0000313" key="3">
    <source>
        <dbReference type="Proteomes" id="UP000830671"/>
    </source>
</evidence>
<sequence length="186" mass="20831">MVLATACSWLNSVGTKELRQERAILFYRVQVQQRDGKRQLEVEIRNPASLSWQLQTGCVQGTGRLRFVHWLARFSAVAPDSQRKPRDPSRSSTLRQQASNEQKPHPCQSGNAATLVQASFKLSSLPIPNLFTPAILYYLESALLRFRAGHLVAHPTSSLSCGGTTSNIEHNDRILTEHTKHPGTFR</sequence>
<keyword evidence="3" id="KW-1185">Reference proteome</keyword>
<dbReference type="KEGG" id="clup:CLUP02_13581"/>
<reference evidence="2" key="1">
    <citation type="journal article" date="2021" name="Mol. Plant Microbe Interact.">
        <title>Complete Genome Sequence of the Plant-Pathogenic Fungus Colletotrichum lupini.</title>
        <authorList>
            <person name="Baroncelli R."/>
            <person name="Pensec F."/>
            <person name="Da Lio D."/>
            <person name="Boufleur T."/>
            <person name="Vicente I."/>
            <person name="Sarrocco S."/>
            <person name="Picot A."/>
            <person name="Baraldi E."/>
            <person name="Sukno S."/>
            <person name="Thon M."/>
            <person name="Le Floch G."/>
        </authorList>
    </citation>
    <scope>NUCLEOTIDE SEQUENCE</scope>
    <source>
        <strain evidence="2">IMI 504893</strain>
    </source>
</reference>
<dbReference type="RefSeq" id="XP_049149665.1">
    <property type="nucleotide sequence ID" value="XM_049292519.1"/>
</dbReference>
<evidence type="ECO:0000313" key="2">
    <source>
        <dbReference type="EMBL" id="UQC88059.1"/>
    </source>
</evidence>
<dbReference type="Proteomes" id="UP000830671">
    <property type="component" value="Chromosome 7"/>
</dbReference>
<protein>
    <submittedName>
        <fullName evidence="2">Uncharacterized protein</fullName>
    </submittedName>
</protein>
<proteinExistence type="predicted"/>
<evidence type="ECO:0000256" key="1">
    <source>
        <dbReference type="SAM" id="MobiDB-lite"/>
    </source>
</evidence>
<dbReference type="GeneID" id="73347529"/>